<feature type="non-terminal residue" evidence="1">
    <location>
        <position position="214"/>
    </location>
</feature>
<proteinExistence type="predicted"/>
<gene>
    <name evidence="1" type="ORF">Tci_426719</name>
</gene>
<protein>
    <recommendedName>
        <fullName evidence="2">Integrase, catalytic region, zinc finger, CCHC-type, peptidase aspartic, catalytic</fullName>
    </recommendedName>
</protein>
<dbReference type="AlphaFoldDB" id="A0A699HPV9"/>
<evidence type="ECO:0000313" key="1">
    <source>
        <dbReference type="EMBL" id="GEY54745.1"/>
    </source>
</evidence>
<comment type="caution">
    <text evidence="1">The sequence shown here is derived from an EMBL/GenBank/DDBJ whole genome shotgun (WGS) entry which is preliminary data.</text>
</comment>
<evidence type="ECO:0008006" key="2">
    <source>
        <dbReference type="Google" id="ProtNLM"/>
    </source>
</evidence>
<reference evidence="1" key="1">
    <citation type="journal article" date="2019" name="Sci. Rep.">
        <title>Draft genome of Tanacetum cinerariifolium, the natural source of mosquito coil.</title>
        <authorList>
            <person name="Yamashiro T."/>
            <person name="Shiraishi A."/>
            <person name="Satake H."/>
            <person name="Nakayama K."/>
        </authorList>
    </citation>
    <scope>NUCLEOTIDE SEQUENCE</scope>
</reference>
<dbReference type="EMBL" id="BKCJ010187846">
    <property type="protein sequence ID" value="GEY54745.1"/>
    <property type="molecule type" value="Genomic_DNA"/>
</dbReference>
<accession>A0A699HPV9</accession>
<organism evidence="1">
    <name type="scientific">Tanacetum cinerariifolium</name>
    <name type="common">Dalmatian daisy</name>
    <name type="synonym">Chrysanthemum cinerariifolium</name>
    <dbReference type="NCBI Taxonomy" id="118510"/>
    <lineage>
        <taxon>Eukaryota</taxon>
        <taxon>Viridiplantae</taxon>
        <taxon>Streptophyta</taxon>
        <taxon>Embryophyta</taxon>
        <taxon>Tracheophyta</taxon>
        <taxon>Spermatophyta</taxon>
        <taxon>Magnoliopsida</taxon>
        <taxon>eudicotyledons</taxon>
        <taxon>Gunneridae</taxon>
        <taxon>Pentapetalae</taxon>
        <taxon>asterids</taxon>
        <taxon>campanulids</taxon>
        <taxon>Asterales</taxon>
        <taxon>Asteraceae</taxon>
        <taxon>Asteroideae</taxon>
        <taxon>Anthemideae</taxon>
        <taxon>Anthemidinae</taxon>
        <taxon>Tanacetum</taxon>
    </lineage>
</organism>
<sequence length="214" mass="25098">MTTLAEHIIIVGAENCPPMLEKSMYDSWTSRIRLFIKGKKHGRMMLDSIDNGLLVYPTVEENRQTRPMKYFELTEAQQLQDDCDVQATNNILHGLPLMCMHLLTIKRGKTLYEYYWRFSQSINDMHTIRMTMQQVQVNTKFLNALPPEWSKFVTDVKLAKSLYITNYYQLYAYLSQHERHANEVCIIRERYPDPLALVANSPTLYNPSQSQQHS</sequence>
<name>A0A699HPV9_TANCI</name>